<name>A0A2R6S706_9APHY</name>
<dbReference type="OrthoDB" id="2800083at2759"/>
<sequence>MFMWAKVCGSCTVIILCKHADAISLVRTTPIYAQDMSASTSIPAPVCNVTGANIPEELFERILDFLDKEIVTAWFIPCSSSPSILFHGKERKRALGRCILTSRYWATRCQPRIFEIVHLESKANVDQLLSLLESPLSRISGYIKKLILLQYVVSDSMSWMHLVPLRLLPKLSPTPRIELDFWGIWEETHTKRFGHLRSIHYMLHTTRPEFSSHISHLNLYSLRFRCFEDLAHLVGELRSLQALDCADVTWSSPVPDNYIIPVCPPSLDKVVMHRCTESTAGVLFLMGKRRRMLWDEPVLPFRLDRTQNLLATQLIQNLASVMDEGGLTGFDFTLEKIDSVYRISCAYGDDSLCINFFFPPTTDSEQSELHLEIITIELDSDRFVWIHQWQATDWDWKKSDTLASRLPDLQKIVLTFASQSDMTRFVDNVVNTQMKNLRDAGKLRYAIFDERKTKQWMRISPGSDGLEPTALARHELWRL</sequence>
<keyword evidence="1" id="KW-0732">Signal</keyword>
<proteinExistence type="predicted"/>
<reference evidence="2 3" key="1">
    <citation type="submission" date="2018-02" db="EMBL/GenBank/DDBJ databases">
        <title>Genome sequence of the basidiomycete white-rot fungus Phlebia centrifuga.</title>
        <authorList>
            <person name="Granchi Z."/>
            <person name="Peng M."/>
            <person name="de Vries R.P."/>
            <person name="Hilden K."/>
            <person name="Makela M.R."/>
            <person name="Grigoriev I."/>
            <person name="Riley R."/>
        </authorList>
    </citation>
    <scope>NUCLEOTIDE SEQUENCE [LARGE SCALE GENOMIC DNA]</scope>
    <source>
        <strain evidence="2 3">FBCC195</strain>
    </source>
</reference>
<accession>A0A2R6S706</accession>
<dbReference type="Proteomes" id="UP000186601">
    <property type="component" value="Unassembled WGS sequence"/>
</dbReference>
<organism evidence="2 3">
    <name type="scientific">Hermanssonia centrifuga</name>
    <dbReference type="NCBI Taxonomy" id="98765"/>
    <lineage>
        <taxon>Eukaryota</taxon>
        <taxon>Fungi</taxon>
        <taxon>Dikarya</taxon>
        <taxon>Basidiomycota</taxon>
        <taxon>Agaricomycotina</taxon>
        <taxon>Agaricomycetes</taxon>
        <taxon>Polyporales</taxon>
        <taxon>Meruliaceae</taxon>
        <taxon>Hermanssonia</taxon>
    </lineage>
</organism>
<evidence type="ECO:0000313" key="2">
    <source>
        <dbReference type="EMBL" id="PSS38090.1"/>
    </source>
</evidence>
<evidence type="ECO:0000256" key="1">
    <source>
        <dbReference type="SAM" id="SignalP"/>
    </source>
</evidence>
<feature type="chain" id="PRO_5015354370" description="F-box domain-containing protein" evidence="1">
    <location>
        <begin position="23"/>
        <end position="479"/>
    </location>
</feature>
<keyword evidence="3" id="KW-1185">Reference proteome</keyword>
<dbReference type="AlphaFoldDB" id="A0A2R6S706"/>
<dbReference type="EMBL" id="MLYV02000005">
    <property type="protein sequence ID" value="PSS38090.1"/>
    <property type="molecule type" value="Genomic_DNA"/>
</dbReference>
<protein>
    <recommendedName>
        <fullName evidence="4">F-box domain-containing protein</fullName>
    </recommendedName>
</protein>
<comment type="caution">
    <text evidence="2">The sequence shown here is derived from an EMBL/GenBank/DDBJ whole genome shotgun (WGS) entry which is preliminary data.</text>
</comment>
<evidence type="ECO:0008006" key="4">
    <source>
        <dbReference type="Google" id="ProtNLM"/>
    </source>
</evidence>
<evidence type="ECO:0000313" key="3">
    <source>
        <dbReference type="Proteomes" id="UP000186601"/>
    </source>
</evidence>
<feature type="signal peptide" evidence="1">
    <location>
        <begin position="1"/>
        <end position="22"/>
    </location>
</feature>
<gene>
    <name evidence="2" type="ORF">PHLCEN_2v70</name>
</gene>